<dbReference type="Proteomes" id="UP000176187">
    <property type="component" value="Unassembled WGS sequence"/>
</dbReference>
<dbReference type="STRING" id="1801774.A3A05_03195"/>
<evidence type="ECO:0000313" key="3">
    <source>
        <dbReference type="Proteomes" id="UP000176187"/>
    </source>
</evidence>
<proteinExistence type="predicted"/>
<protein>
    <submittedName>
        <fullName evidence="2">Uncharacterized protein</fullName>
    </submittedName>
</protein>
<accession>A0A1F6WV32</accession>
<comment type="caution">
    <text evidence="2">The sequence shown here is derived from an EMBL/GenBank/DDBJ whole genome shotgun (WGS) entry which is preliminary data.</text>
</comment>
<dbReference type="AlphaFoldDB" id="A0A1F6WV32"/>
<feature type="transmembrane region" description="Helical" evidence="1">
    <location>
        <begin position="6"/>
        <end position="25"/>
    </location>
</feature>
<organism evidence="2 3">
    <name type="scientific">Candidatus Nomurabacteria bacterium RIFCSPLOWO2_01_FULL_41_12</name>
    <dbReference type="NCBI Taxonomy" id="1801774"/>
    <lineage>
        <taxon>Bacteria</taxon>
        <taxon>Candidatus Nomuraibacteriota</taxon>
    </lineage>
</organism>
<keyword evidence="1" id="KW-0472">Membrane</keyword>
<gene>
    <name evidence="2" type="ORF">A3A05_03195</name>
</gene>
<keyword evidence="1" id="KW-0812">Transmembrane</keyword>
<dbReference type="EMBL" id="MFUY01000024">
    <property type="protein sequence ID" value="OGI85728.1"/>
    <property type="molecule type" value="Genomic_DNA"/>
</dbReference>
<sequence>MPNIKNTIIFIALGAALVLIYVFFVKRTPDTATLISSTPSSLVSNAATPDKNSLITKDFLTLLLSVRNIKLNDAIFSDNAFNSLRDSSIMLTPDGNEGRINPFAPLGTDYVVPPANTESPSTTGTSTLP</sequence>
<evidence type="ECO:0000256" key="1">
    <source>
        <dbReference type="SAM" id="Phobius"/>
    </source>
</evidence>
<evidence type="ECO:0000313" key="2">
    <source>
        <dbReference type="EMBL" id="OGI85728.1"/>
    </source>
</evidence>
<reference evidence="2 3" key="1">
    <citation type="journal article" date="2016" name="Nat. Commun.">
        <title>Thousands of microbial genomes shed light on interconnected biogeochemical processes in an aquifer system.</title>
        <authorList>
            <person name="Anantharaman K."/>
            <person name="Brown C.T."/>
            <person name="Hug L.A."/>
            <person name="Sharon I."/>
            <person name="Castelle C.J."/>
            <person name="Probst A.J."/>
            <person name="Thomas B.C."/>
            <person name="Singh A."/>
            <person name="Wilkins M.J."/>
            <person name="Karaoz U."/>
            <person name="Brodie E.L."/>
            <person name="Williams K.H."/>
            <person name="Hubbard S.S."/>
            <person name="Banfield J.F."/>
        </authorList>
    </citation>
    <scope>NUCLEOTIDE SEQUENCE [LARGE SCALE GENOMIC DNA]</scope>
</reference>
<name>A0A1F6WV32_9BACT</name>
<keyword evidence="1" id="KW-1133">Transmembrane helix</keyword>